<dbReference type="InterPro" id="IPR029026">
    <property type="entry name" value="tRNA_m1G_MTases_N"/>
</dbReference>
<name>A0A0D1K2N0_9LACO</name>
<feature type="domain" description="RNA 2-O ribose methyltransferase substrate binding" evidence="5">
    <location>
        <begin position="58"/>
        <end position="133"/>
    </location>
</feature>
<dbReference type="Gene3D" id="3.30.1330.30">
    <property type="match status" value="1"/>
</dbReference>
<evidence type="ECO:0000256" key="1">
    <source>
        <dbReference type="ARBA" id="ARBA00007228"/>
    </source>
</evidence>
<dbReference type="CDD" id="cd18103">
    <property type="entry name" value="SpoU-like_RlmB"/>
    <property type="match status" value="1"/>
</dbReference>
<dbReference type="GO" id="GO:0008173">
    <property type="term" value="F:RNA methyltransferase activity"/>
    <property type="evidence" value="ECO:0007669"/>
    <property type="project" value="InterPro"/>
</dbReference>
<dbReference type="Pfam" id="PF08032">
    <property type="entry name" value="SpoU_sub_bind"/>
    <property type="match status" value="1"/>
</dbReference>
<proteinExistence type="inferred from homology"/>
<sequence>MAQQTNNRNGRDRGGRQERPTNRRSADRRFNDRDRQPRQKREMRVEAEVADDTAQTEFVFGHHASVEALKGETEINKVWLQSGLADKIRNEVMALAKKRGLIIQDAPKAKLDELTNGQNHQGVVLSIAAYAYATIDDLFAKAAEKSEAPFFLVLDSIEDPHNLGSILRTADAAGVHGIIIPKRRAVQLTSVVAKTSTGAIEHVPVARVTNLVQTVEQLKERGLWVFGTDMDGKDYRRWDAAGPTALIIGNEGKGISPLLKKTVDETLTIPMVGHVQSLNASVAASLLIYQAFSSRNPL</sequence>
<dbReference type="NCBIfam" id="TIGR00186">
    <property type="entry name" value="rRNA_methyl_3"/>
    <property type="match status" value="1"/>
</dbReference>
<dbReference type="InterPro" id="IPR029028">
    <property type="entry name" value="Alpha/beta_knot_MTases"/>
</dbReference>
<dbReference type="AlphaFoldDB" id="A0A0D1K2N0"/>
<evidence type="ECO:0000313" key="6">
    <source>
        <dbReference type="EMBL" id="KIU19209.1"/>
    </source>
</evidence>
<dbReference type="GO" id="GO:0005829">
    <property type="term" value="C:cytosol"/>
    <property type="evidence" value="ECO:0007669"/>
    <property type="project" value="TreeGrafter"/>
</dbReference>
<dbReference type="PATRIC" id="fig|137591.25.peg.2203"/>
<keyword evidence="2 6" id="KW-0489">Methyltransferase</keyword>
<dbReference type="PANTHER" id="PTHR46429:SF1">
    <property type="entry name" value="23S RRNA (GUANOSINE-2'-O-)-METHYLTRANSFERASE RLMB"/>
    <property type="match status" value="1"/>
</dbReference>
<comment type="similarity">
    <text evidence="1">Belongs to the class IV-like SAM-binding methyltransferase superfamily. RNA methyltransferase TrmH family.</text>
</comment>
<keyword evidence="7" id="KW-1185">Reference proteome</keyword>
<dbReference type="Proteomes" id="UP000032287">
    <property type="component" value="Unassembled WGS sequence"/>
</dbReference>
<feature type="region of interest" description="Disordered" evidence="4">
    <location>
        <begin position="1"/>
        <end position="48"/>
    </location>
</feature>
<evidence type="ECO:0000313" key="7">
    <source>
        <dbReference type="Proteomes" id="UP000032287"/>
    </source>
</evidence>
<dbReference type="STRING" id="137591.AO080_03955"/>
<dbReference type="InterPro" id="IPR029064">
    <property type="entry name" value="Ribosomal_eL30-like_sf"/>
</dbReference>
<dbReference type="FunFam" id="3.40.1280.10:FF:000008">
    <property type="entry name" value="Group 3 RNA methyltransferase TrmH"/>
    <property type="match status" value="1"/>
</dbReference>
<gene>
    <name evidence="6" type="ORF">QX99_02243</name>
</gene>
<dbReference type="InterPro" id="IPR013123">
    <property type="entry name" value="SpoU_subst-bd"/>
</dbReference>
<dbReference type="GO" id="GO:0006396">
    <property type="term" value="P:RNA processing"/>
    <property type="evidence" value="ECO:0007669"/>
    <property type="project" value="InterPro"/>
</dbReference>
<dbReference type="EMBL" id="JWHU01000042">
    <property type="protein sequence ID" value="KIU19209.1"/>
    <property type="molecule type" value="Genomic_DNA"/>
</dbReference>
<dbReference type="GO" id="GO:0003723">
    <property type="term" value="F:RNA binding"/>
    <property type="evidence" value="ECO:0007669"/>
    <property type="project" value="InterPro"/>
</dbReference>
<feature type="compositionally biased region" description="Basic and acidic residues" evidence="4">
    <location>
        <begin position="9"/>
        <end position="47"/>
    </location>
</feature>
<protein>
    <submittedName>
        <fullName evidence="6">Putative TrmH family tRNA/rRNA methyltransferase</fullName>
        <ecNumber evidence="6">2.1.1.-</ecNumber>
    </submittedName>
</protein>
<dbReference type="SUPFAM" id="SSF75217">
    <property type="entry name" value="alpha/beta knot"/>
    <property type="match status" value="1"/>
</dbReference>
<reference evidence="6 7" key="1">
    <citation type="journal article" date="2015" name="Microbiology (Mosc.)">
        <title>Genomics of the Weissella cibaria species with an examination of its metabolic traits.</title>
        <authorList>
            <person name="Lynch K.M."/>
            <person name="Lucid A."/>
            <person name="Arendt E.K."/>
            <person name="Sleator R.D."/>
            <person name="Lucey B."/>
            <person name="Coffey A."/>
        </authorList>
    </citation>
    <scope>NUCLEOTIDE SEQUENCE [LARGE SCALE GENOMIC DNA]</scope>
    <source>
        <strain evidence="6 7">MG1</strain>
    </source>
</reference>
<dbReference type="SUPFAM" id="SSF55315">
    <property type="entry name" value="L30e-like"/>
    <property type="match status" value="1"/>
</dbReference>
<dbReference type="Pfam" id="PF00588">
    <property type="entry name" value="SpoU_methylase"/>
    <property type="match status" value="1"/>
</dbReference>
<comment type="caution">
    <text evidence="6">The sequence shown here is derived from an EMBL/GenBank/DDBJ whole genome shotgun (WGS) entry which is preliminary data.</text>
</comment>
<keyword evidence="3 6" id="KW-0808">Transferase</keyword>
<evidence type="ECO:0000256" key="2">
    <source>
        <dbReference type="ARBA" id="ARBA00022603"/>
    </source>
</evidence>
<dbReference type="Gene3D" id="3.40.1280.10">
    <property type="match status" value="1"/>
</dbReference>
<dbReference type="PANTHER" id="PTHR46429">
    <property type="entry name" value="23S RRNA (GUANOSINE-2'-O-)-METHYLTRANSFERASE RLMB"/>
    <property type="match status" value="1"/>
</dbReference>
<evidence type="ECO:0000256" key="3">
    <source>
        <dbReference type="ARBA" id="ARBA00022679"/>
    </source>
</evidence>
<dbReference type="InterPro" id="IPR004441">
    <property type="entry name" value="rRNA_MeTrfase_TrmH"/>
</dbReference>
<dbReference type="SMART" id="SM00967">
    <property type="entry name" value="SpoU_sub_bind"/>
    <property type="match status" value="1"/>
</dbReference>
<dbReference type="GO" id="GO:0032259">
    <property type="term" value="P:methylation"/>
    <property type="evidence" value="ECO:0007669"/>
    <property type="project" value="UniProtKB-KW"/>
</dbReference>
<evidence type="ECO:0000259" key="5">
    <source>
        <dbReference type="SMART" id="SM00967"/>
    </source>
</evidence>
<dbReference type="eggNOG" id="COG0566">
    <property type="taxonomic scope" value="Bacteria"/>
</dbReference>
<evidence type="ECO:0000256" key="4">
    <source>
        <dbReference type="SAM" id="MobiDB-lite"/>
    </source>
</evidence>
<organism evidence="6 7">
    <name type="scientific">Weissella cibaria</name>
    <dbReference type="NCBI Taxonomy" id="137591"/>
    <lineage>
        <taxon>Bacteria</taxon>
        <taxon>Bacillati</taxon>
        <taxon>Bacillota</taxon>
        <taxon>Bacilli</taxon>
        <taxon>Lactobacillales</taxon>
        <taxon>Lactobacillaceae</taxon>
        <taxon>Weissella</taxon>
    </lineage>
</organism>
<dbReference type="EC" id="2.1.1.-" evidence="6"/>
<accession>A0A0D1K2N0</accession>
<dbReference type="InterPro" id="IPR001537">
    <property type="entry name" value="SpoU_MeTrfase"/>
</dbReference>